<dbReference type="Pfam" id="PF00015">
    <property type="entry name" value="MCPsignal"/>
    <property type="match status" value="1"/>
</dbReference>
<feature type="region of interest" description="Disordered" evidence="4">
    <location>
        <begin position="626"/>
        <end position="681"/>
    </location>
</feature>
<keyword evidence="5" id="KW-0812">Transmembrane</keyword>
<feature type="transmembrane region" description="Helical" evidence="5">
    <location>
        <begin position="12"/>
        <end position="32"/>
    </location>
</feature>
<dbReference type="KEGG" id="hbs:IPV69_06690"/>
<dbReference type="Gene3D" id="1.10.287.950">
    <property type="entry name" value="Methyl-accepting chemotaxis protein"/>
    <property type="match status" value="1"/>
</dbReference>
<dbReference type="GO" id="GO:0005886">
    <property type="term" value="C:plasma membrane"/>
    <property type="evidence" value="ECO:0007669"/>
    <property type="project" value="TreeGrafter"/>
</dbReference>
<reference evidence="7 8" key="1">
    <citation type="submission" date="2020-10" db="EMBL/GenBank/DDBJ databases">
        <title>Wide distribution of Phycisphaera-like planctomycetes from WD2101 soil group in peatlands and genome analysis of the first cultivated representative.</title>
        <authorList>
            <person name="Dedysh S.N."/>
            <person name="Beletsky A.V."/>
            <person name="Ivanova A."/>
            <person name="Kulichevskaya I.S."/>
            <person name="Suzina N.E."/>
            <person name="Philippov D.A."/>
            <person name="Rakitin A.L."/>
            <person name="Mardanov A.V."/>
            <person name="Ravin N.V."/>
        </authorList>
    </citation>
    <scope>NUCLEOTIDE SEQUENCE [LARGE SCALE GENOMIC DNA]</scope>
    <source>
        <strain evidence="7 8">M1803</strain>
    </source>
</reference>
<feature type="domain" description="Methyl-accepting transducer" evidence="6">
    <location>
        <begin position="376"/>
        <end position="605"/>
    </location>
</feature>
<dbReference type="PRINTS" id="PR00260">
    <property type="entry name" value="CHEMTRNSDUCR"/>
</dbReference>
<dbReference type="InterPro" id="IPR051310">
    <property type="entry name" value="MCP_chemotaxis"/>
</dbReference>
<accession>A0A7M2X0T5</accession>
<keyword evidence="5" id="KW-1133">Transmembrane helix</keyword>
<dbReference type="Proteomes" id="UP000593765">
    <property type="component" value="Chromosome"/>
</dbReference>
<dbReference type="PROSITE" id="PS50111">
    <property type="entry name" value="CHEMOTAXIS_TRANSDUC_2"/>
    <property type="match status" value="1"/>
</dbReference>
<dbReference type="InterPro" id="IPR004090">
    <property type="entry name" value="Chemotax_Me-accpt_rcpt"/>
</dbReference>
<dbReference type="Gene3D" id="3.30.450.20">
    <property type="entry name" value="PAS domain"/>
    <property type="match status" value="1"/>
</dbReference>
<dbReference type="SUPFAM" id="SSF58104">
    <property type="entry name" value="Methyl-accepting chemotaxis protein (MCP) signaling domain"/>
    <property type="match status" value="1"/>
</dbReference>
<protein>
    <submittedName>
        <fullName evidence="7">Methyl-accepting chemotaxis protein</fullName>
    </submittedName>
</protein>
<dbReference type="PANTHER" id="PTHR43531:SF11">
    <property type="entry name" value="METHYL-ACCEPTING CHEMOTAXIS PROTEIN 3"/>
    <property type="match status" value="1"/>
</dbReference>
<gene>
    <name evidence="7" type="ORF">IPV69_06690</name>
</gene>
<evidence type="ECO:0000256" key="5">
    <source>
        <dbReference type="SAM" id="Phobius"/>
    </source>
</evidence>
<evidence type="ECO:0000256" key="2">
    <source>
        <dbReference type="ARBA" id="ARBA00029447"/>
    </source>
</evidence>
<comment type="similarity">
    <text evidence="2">Belongs to the methyl-accepting chemotaxis (MCP) protein family.</text>
</comment>
<sequence>MKFIANTSLSTKLIVTFMFLGVLPLAVIGWRLKVAATKIEQTTADVMEERAAHLLDKIDRNVFERYGDVQAFASNAVIHDKDSWYQAGADKNKIVAAANKYASLYGIYKLSILVDTTGKVIAVNDRDATGKPIETGWIYQKNFKDAAWFKEAMAGNFLKSTILDGTYVQDVYFDDEVKRVYGGDGMVIGFSAPMRDEDGNVIGVWNNRADFAFVEEMIVDTYKSMKADGVVTAEFSLVDREGRFLVDYDPSGLKKETLERDTATLLRRTIMEEGTDGARDLIAGHNGTSRVLDTEHGHWQTAGYASSKGALGYPGLKWGLFIRGNEEEVLAAQTSTTHEFVWLLGITSVTLAIASWLLGRSLSKPILRGMAAMKDVGQQVAAASQQVSSASQSLAQGASEQASSLEETSSALEEITSMTRKNAETAQQASALAAQAKDAGDKGNLAMAKMGQAIGEIEKSASETAKIIKVIDEIAFQTNLLALNAAVEAARAGEAGKGFAVVAEEVRNLAMRSAEAAKTTSAMIEQSVQSARNGVAISGDVGKMLGEITLNVTRVNALVGEIAAASNEQSQGITQINNSVSQMDKVTQSNAAGAEETAAASEELSAQAAEMASTVRELISIVSGAVQTPAARDGRDDSELRRPPVAATRQPQASRPRAATKAESAIPFGDDQKNSFSDFNG</sequence>
<evidence type="ECO:0000256" key="3">
    <source>
        <dbReference type="PROSITE-ProRule" id="PRU00284"/>
    </source>
</evidence>
<evidence type="ECO:0000313" key="8">
    <source>
        <dbReference type="Proteomes" id="UP000593765"/>
    </source>
</evidence>
<dbReference type="SMART" id="SM00283">
    <property type="entry name" value="MA"/>
    <property type="match status" value="1"/>
</dbReference>
<dbReference type="CDD" id="cd11386">
    <property type="entry name" value="MCP_signal"/>
    <property type="match status" value="1"/>
</dbReference>
<name>A0A7M2X0T5_9BACT</name>
<dbReference type="GO" id="GO:0007165">
    <property type="term" value="P:signal transduction"/>
    <property type="evidence" value="ECO:0007669"/>
    <property type="project" value="UniProtKB-KW"/>
</dbReference>
<feature type="compositionally biased region" description="Basic and acidic residues" evidence="4">
    <location>
        <begin position="632"/>
        <end position="642"/>
    </location>
</feature>
<evidence type="ECO:0000259" key="6">
    <source>
        <dbReference type="PROSITE" id="PS50111"/>
    </source>
</evidence>
<proteinExistence type="inferred from homology"/>
<dbReference type="PANTHER" id="PTHR43531">
    <property type="entry name" value="PROTEIN ICFG"/>
    <property type="match status" value="1"/>
</dbReference>
<dbReference type="EMBL" id="CP063458">
    <property type="protein sequence ID" value="QOV91042.1"/>
    <property type="molecule type" value="Genomic_DNA"/>
</dbReference>
<dbReference type="GO" id="GO:0006935">
    <property type="term" value="P:chemotaxis"/>
    <property type="evidence" value="ECO:0007669"/>
    <property type="project" value="UniProtKB-KW"/>
</dbReference>
<keyword evidence="3" id="KW-0807">Transducer</keyword>
<dbReference type="AlphaFoldDB" id="A0A7M2X0T5"/>
<evidence type="ECO:0000313" key="7">
    <source>
        <dbReference type="EMBL" id="QOV91042.1"/>
    </source>
</evidence>
<keyword evidence="1" id="KW-0145">Chemotaxis</keyword>
<keyword evidence="8" id="KW-1185">Reference proteome</keyword>
<evidence type="ECO:0000256" key="4">
    <source>
        <dbReference type="SAM" id="MobiDB-lite"/>
    </source>
</evidence>
<organism evidence="7 8">
    <name type="scientific">Humisphaera borealis</name>
    <dbReference type="NCBI Taxonomy" id="2807512"/>
    <lineage>
        <taxon>Bacteria</taxon>
        <taxon>Pseudomonadati</taxon>
        <taxon>Planctomycetota</taxon>
        <taxon>Phycisphaerae</taxon>
        <taxon>Tepidisphaerales</taxon>
        <taxon>Tepidisphaeraceae</taxon>
        <taxon>Humisphaera</taxon>
    </lineage>
</organism>
<keyword evidence="5" id="KW-0472">Membrane</keyword>
<evidence type="ECO:0000256" key="1">
    <source>
        <dbReference type="ARBA" id="ARBA00022500"/>
    </source>
</evidence>
<dbReference type="InterPro" id="IPR004089">
    <property type="entry name" value="MCPsignal_dom"/>
</dbReference>
<dbReference type="GO" id="GO:0004888">
    <property type="term" value="F:transmembrane signaling receptor activity"/>
    <property type="evidence" value="ECO:0007669"/>
    <property type="project" value="InterPro"/>
</dbReference>
<dbReference type="RefSeq" id="WP_206294151.1">
    <property type="nucleotide sequence ID" value="NZ_CP063458.1"/>
</dbReference>